<accession>A0A6G8RXF5</accession>
<feature type="transmembrane region" description="Helical" evidence="8">
    <location>
        <begin position="217"/>
        <end position="239"/>
    </location>
</feature>
<keyword evidence="4" id="KW-1003">Cell membrane</keyword>
<evidence type="ECO:0000256" key="6">
    <source>
        <dbReference type="ARBA" id="ARBA00022989"/>
    </source>
</evidence>
<dbReference type="KEGG" id="asha:G8E00_11945"/>
<dbReference type="EMBL" id="CP049801">
    <property type="protein sequence ID" value="QIO06609.1"/>
    <property type="molecule type" value="Genomic_DNA"/>
</dbReference>
<evidence type="ECO:0000256" key="8">
    <source>
        <dbReference type="SAM" id="Phobius"/>
    </source>
</evidence>
<feature type="transmembrane region" description="Helical" evidence="8">
    <location>
        <begin position="192"/>
        <end position="211"/>
    </location>
</feature>
<comment type="subcellular location">
    <subcellularLocation>
        <location evidence="1">Cell membrane</location>
        <topology evidence="1">Multi-pass membrane protein</topology>
    </subcellularLocation>
</comment>
<comment type="similarity">
    <text evidence="2">Belongs to the auxin efflux carrier (TC 2.A.69) family.</text>
</comment>
<dbReference type="Pfam" id="PF03547">
    <property type="entry name" value="Mem_trans"/>
    <property type="match status" value="1"/>
</dbReference>
<keyword evidence="10" id="KW-1185">Reference proteome</keyword>
<evidence type="ECO:0000256" key="3">
    <source>
        <dbReference type="ARBA" id="ARBA00022448"/>
    </source>
</evidence>
<dbReference type="Gene3D" id="1.20.1530.20">
    <property type="match status" value="1"/>
</dbReference>
<dbReference type="InterPro" id="IPR038770">
    <property type="entry name" value="Na+/solute_symporter_sf"/>
</dbReference>
<name>A0A6G8RXF5_9GAMM</name>
<sequence>MQSILLSLFPLIALIISGYVLKQKEFLSDDFWQGAEKLNYYILFPIMLFANLATAKLDLGLMKTIFVVVGLVLSLACITLYIIRKVCGTPSAKFGVYMQSNTRFNTFMGLAIVAALFHQQGMTIFAIILAMSIPVVNVLAVLALTNQDNMDVKSIVFSLAKNPLILGCVIGALFNGSGIHLWVGFDSFLKQLALCSLPLGLLCVGAALQFMALKKDIFPLIVNTFSKLLIMPTLAFALCHWMDLSALETQIFVVYFALPTASASYILTKVLGGDSQLMAGVISLQILCSAFTLPVVLSFVL</sequence>
<dbReference type="Proteomes" id="UP000502297">
    <property type="component" value="Chromosome"/>
</dbReference>
<dbReference type="PANTHER" id="PTHR36838">
    <property type="entry name" value="AUXIN EFFLUX CARRIER FAMILY PROTEIN"/>
    <property type="match status" value="1"/>
</dbReference>
<proteinExistence type="inferred from homology"/>
<organism evidence="9 10">
    <name type="scientific">Acinetobacter shaoyimingii</name>
    <dbReference type="NCBI Taxonomy" id="2715164"/>
    <lineage>
        <taxon>Bacteria</taxon>
        <taxon>Pseudomonadati</taxon>
        <taxon>Pseudomonadota</taxon>
        <taxon>Gammaproteobacteria</taxon>
        <taxon>Moraxellales</taxon>
        <taxon>Moraxellaceae</taxon>
        <taxon>Acinetobacter</taxon>
    </lineage>
</organism>
<feature type="transmembrane region" description="Helical" evidence="8">
    <location>
        <begin position="164"/>
        <end position="185"/>
    </location>
</feature>
<gene>
    <name evidence="9" type="ORF">G8E00_11945</name>
</gene>
<evidence type="ECO:0000256" key="5">
    <source>
        <dbReference type="ARBA" id="ARBA00022692"/>
    </source>
</evidence>
<feature type="transmembrane region" description="Helical" evidence="8">
    <location>
        <begin position="38"/>
        <end position="57"/>
    </location>
</feature>
<feature type="transmembrane region" description="Helical" evidence="8">
    <location>
        <begin position="251"/>
        <end position="271"/>
    </location>
</feature>
<dbReference type="GO" id="GO:0005886">
    <property type="term" value="C:plasma membrane"/>
    <property type="evidence" value="ECO:0007669"/>
    <property type="project" value="UniProtKB-SubCell"/>
</dbReference>
<feature type="transmembrane region" description="Helical" evidence="8">
    <location>
        <begin position="64"/>
        <end position="84"/>
    </location>
</feature>
<evidence type="ECO:0000256" key="2">
    <source>
        <dbReference type="ARBA" id="ARBA00010145"/>
    </source>
</evidence>
<dbReference type="PANTHER" id="PTHR36838:SF4">
    <property type="entry name" value="AUXIN EFFLUX CARRIER FAMILY PROTEIN"/>
    <property type="match status" value="1"/>
</dbReference>
<protein>
    <submittedName>
        <fullName evidence="9">AEC family transporter</fullName>
    </submittedName>
</protein>
<keyword evidence="6 8" id="KW-1133">Transmembrane helix</keyword>
<dbReference type="AlphaFoldDB" id="A0A6G8RXF5"/>
<dbReference type="RefSeq" id="WP_166224886.1">
    <property type="nucleotide sequence ID" value="NZ_CP049801.1"/>
</dbReference>
<feature type="transmembrane region" description="Helical" evidence="8">
    <location>
        <begin position="277"/>
        <end position="300"/>
    </location>
</feature>
<evidence type="ECO:0000313" key="10">
    <source>
        <dbReference type="Proteomes" id="UP000502297"/>
    </source>
</evidence>
<keyword evidence="3" id="KW-0813">Transport</keyword>
<dbReference type="InterPro" id="IPR004776">
    <property type="entry name" value="Mem_transp_PIN-like"/>
</dbReference>
<evidence type="ECO:0000256" key="4">
    <source>
        <dbReference type="ARBA" id="ARBA00022475"/>
    </source>
</evidence>
<evidence type="ECO:0000313" key="9">
    <source>
        <dbReference type="EMBL" id="QIO06609.1"/>
    </source>
</evidence>
<evidence type="ECO:0000256" key="7">
    <source>
        <dbReference type="ARBA" id="ARBA00023136"/>
    </source>
</evidence>
<evidence type="ECO:0000256" key="1">
    <source>
        <dbReference type="ARBA" id="ARBA00004651"/>
    </source>
</evidence>
<reference evidence="9 10" key="1">
    <citation type="submission" date="2020-03" db="EMBL/GenBank/DDBJ databases">
        <authorList>
            <person name="Zhu W."/>
        </authorList>
    </citation>
    <scope>NUCLEOTIDE SEQUENCE [LARGE SCALE GENOMIC DNA]</scope>
    <source>
        <strain evidence="9 10">323-1</strain>
    </source>
</reference>
<feature type="transmembrane region" description="Helical" evidence="8">
    <location>
        <begin position="124"/>
        <end position="144"/>
    </location>
</feature>
<keyword evidence="5 8" id="KW-0812">Transmembrane</keyword>
<keyword evidence="7 8" id="KW-0472">Membrane</keyword>
<dbReference type="GO" id="GO:0055085">
    <property type="term" value="P:transmembrane transport"/>
    <property type="evidence" value="ECO:0007669"/>
    <property type="project" value="InterPro"/>
</dbReference>